<keyword evidence="4" id="KW-1185">Reference proteome</keyword>
<evidence type="ECO:0000259" key="2">
    <source>
        <dbReference type="Pfam" id="PF00892"/>
    </source>
</evidence>
<dbReference type="InterPro" id="IPR037185">
    <property type="entry name" value="EmrE-like"/>
</dbReference>
<feature type="transmembrane region" description="Helical" evidence="1">
    <location>
        <begin position="12"/>
        <end position="32"/>
    </location>
</feature>
<dbReference type="PANTHER" id="PTHR22911:SF103">
    <property type="entry name" value="BLR2811 PROTEIN"/>
    <property type="match status" value="1"/>
</dbReference>
<gene>
    <name evidence="3" type="ORF">ACFSC7_04335</name>
</gene>
<evidence type="ECO:0000313" key="3">
    <source>
        <dbReference type="EMBL" id="MFD1694732.1"/>
    </source>
</evidence>
<name>A0ABW4JT93_9HYPH</name>
<evidence type="ECO:0000313" key="4">
    <source>
        <dbReference type="Proteomes" id="UP001597327"/>
    </source>
</evidence>
<feature type="transmembrane region" description="Helical" evidence="1">
    <location>
        <begin position="242"/>
        <end position="262"/>
    </location>
</feature>
<feature type="transmembrane region" description="Helical" evidence="1">
    <location>
        <begin position="156"/>
        <end position="174"/>
    </location>
</feature>
<feature type="domain" description="EamA" evidence="2">
    <location>
        <begin position="14"/>
        <end position="146"/>
    </location>
</feature>
<feature type="transmembrane region" description="Helical" evidence="1">
    <location>
        <begin position="215"/>
        <end position="235"/>
    </location>
</feature>
<feature type="domain" description="EamA" evidence="2">
    <location>
        <begin position="156"/>
        <end position="284"/>
    </location>
</feature>
<evidence type="ECO:0000256" key="1">
    <source>
        <dbReference type="SAM" id="Phobius"/>
    </source>
</evidence>
<feature type="transmembrane region" description="Helical" evidence="1">
    <location>
        <begin position="268"/>
        <end position="286"/>
    </location>
</feature>
<keyword evidence="1" id="KW-1133">Transmembrane helix</keyword>
<dbReference type="RefSeq" id="WP_149891447.1">
    <property type="nucleotide sequence ID" value="NZ_JBHUFA010000001.1"/>
</dbReference>
<keyword evidence="1" id="KW-0472">Membrane</keyword>
<reference evidence="4" key="1">
    <citation type="journal article" date="2019" name="Int. J. Syst. Evol. Microbiol.">
        <title>The Global Catalogue of Microorganisms (GCM) 10K type strain sequencing project: providing services to taxonomists for standard genome sequencing and annotation.</title>
        <authorList>
            <consortium name="The Broad Institute Genomics Platform"/>
            <consortium name="The Broad Institute Genome Sequencing Center for Infectious Disease"/>
            <person name="Wu L."/>
            <person name="Ma J."/>
        </authorList>
    </citation>
    <scope>NUCLEOTIDE SEQUENCE [LARGE SCALE GENOMIC DNA]</scope>
    <source>
        <strain evidence="4">JCM 3369</strain>
    </source>
</reference>
<feature type="transmembrane region" description="Helical" evidence="1">
    <location>
        <begin position="186"/>
        <end position="209"/>
    </location>
</feature>
<proteinExistence type="predicted"/>
<dbReference type="SUPFAM" id="SSF103481">
    <property type="entry name" value="Multidrug resistance efflux transporter EmrE"/>
    <property type="match status" value="2"/>
</dbReference>
<dbReference type="PANTHER" id="PTHR22911">
    <property type="entry name" value="ACYL-MALONYL CONDENSING ENZYME-RELATED"/>
    <property type="match status" value="1"/>
</dbReference>
<dbReference type="Proteomes" id="UP001597327">
    <property type="component" value="Unassembled WGS sequence"/>
</dbReference>
<feature type="transmembrane region" description="Helical" evidence="1">
    <location>
        <begin position="132"/>
        <end position="150"/>
    </location>
</feature>
<feature type="transmembrane region" description="Helical" evidence="1">
    <location>
        <begin position="105"/>
        <end position="123"/>
    </location>
</feature>
<feature type="transmembrane region" description="Helical" evidence="1">
    <location>
        <begin position="52"/>
        <end position="71"/>
    </location>
</feature>
<keyword evidence="1" id="KW-0812">Transmembrane</keyword>
<protein>
    <submittedName>
        <fullName evidence="3">DMT family transporter</fullName>
    </submittedName>
</protein>
<dbReference type="Pfam" id="PF00892">
    <property type="entry name" value="EamA"/>
    <property type="match status" value="2"/>
</dbReference>
<feature type="transmembrane region" description="Helical" evidence="1">
    <location>
        <begin position="83"/>
        <end position="99"/>
    </location>
</feature>
<dbReference type="InterPro" id="IPR000620">
    <property type="entry name" value="EamA_dom"/>
</dbReference>
<accession>A0ABW4JT93</accession>
<comment type="caution">
    <text evidence="3">The sequence shown here is derived from an EMBL/GenBank/DDBJ whole genome shotgun (WGS) entry which is preliminary data.</text>
</comment>
<dbReference type="EMBL" id="JBHUFA010000001">
    <property type="protein sequence ID" value="MFD1694732.1"/>
    <property type="molecule type" value="Genomic_DNA"/>
</dbReference>
<organism evidence="3 4">
    <name type="scientific">Roseibium aestuarii</name>
    <dbReference type="NCBI Taxonomy" id="2600299"/>
    <lineage>
        <taxon>Bacteria</taxon>
        <taxon>Pseudomonadati</taxon>
        <taxon>Pseudomonadota</taxon>
        <taxon>Alphaproteobacteria</taxon>
        <taxon>Hyphomicrobiales</taxon>
        <taxon>Stappiaceae</taxon>
        <taxon>Roseibium</taxon>
    </lineage>
</organism>
<sequence length="303" mass="32313">MALPAHQTGDRAPAGILIMCLGVVCLCANDALAKALGETYPPVQILFIRNLIALPIAAAIALVMGGPQALVSRSPMVHLGRGLIWMAAAYLFFTGLTLLELAEATTLIFAAPAIICALSALVLKEQVGWRRWSAVLVGFGGVLIVVQPGTDAFQTAALYPLATAFLYALMMISSRWLDARESVWTLTLYLVGSGALISAVLVPFFWVPIRAEDLWLFAGIAAAGTVGATLITQAFRIAPAAVVAPFDYTSLIWAVLLGYVLWGEVPDHATYLGASVIVASGLYIVYREWLHSRSTKAVSRLQG</sequence>